<dbReference type="Pfam" id="PF01370">
    <property type="entry name" value="Epimerase"/>
    <property type="match status" value="1"/>
</dbReference>
<dbReference type="SUPFAM" id="SSF51735">
    <property type="entry name" value="NAD(P)-binding Rossmann-fold domains"/>
    <property type="match status" value="1"/>
</dbReference>
<evidence type="ECO:0000256" key="1">
    <source>
        <dbReference type="SAM" id="MobiDB-lite"/>
    </source>
</evidence>
<dbReference type="InterPro" id="IPR051783">
    <property type="entry name" value="NAD(P)-dependent_oxidoreduct"/>
</dbReference>
<dbReference type="Gene3D" id="3.40.50.720">
    <property type="entry name" value="NAD(P)-binding Rossmann-like Domain"/>
    <property type="match status" value="1"/>
</dbReference>
<dbReference type="PANTHER" id="PTHR48079">
    <property type="entry name" value="PROTEIN YEEZ"/>
    <property type="match status" value="1"/>
</dbReference>
<name>A0ABQ2Y6K1_9ACTN</name>
<evidence type="ECO:0000313" key="3">
    <source>
        <dbReference type="EMBL" id="GGX64152.1"/>
    </source>
</evidence>
<organism evidence="3 4">
    <name type="scientific">Streptomyces hiroshimensis</name>
    <dbReference type="NCBI Taxonomy" id="66424"/>
    <lineage>
        <taxon>Bacteria</taxon>
        <taxon>Bacillati</taxon>
        <taxon>Actinomycetota</taxon>
        <taxon>Actinomycetes</taxon>
        <taxon>Kitasatosporales</taxon>
        <taxon>Streptomycetaceae</taxon>
        <taxon>Streptomyces</taxon>
    </lineage>
</organism>
<dbReference type="Proteomes" id="UP000659223">
    <property type="component" value="Unassembled WGS sequence"/>
</dbReference>
<gene>
    <name evidence="3" type="ORF">GCM10010324_06230</name>
</gene>
<reference evidence="4" key="1">
    <citation type="journal article" date="2019" name="Int. J. Syst. Evol. Microbiol.">
        <title>The Global Catalogue of Microorganisms (GCM) 10K type strain sequencing project: providing services to taxonomists for standard genome sequencing and annotation.</title>
        <authorList>
            <consortium name="The Broad Institute Genomics Platform"/>
            <consortium name="The Broad Institute Genome Sequencing Center for Infectious Disease"/>
            <person name="Wu L."/>
            <person name="Ma J."/>
        </authorList>
    </citation>
    <scope>NUCLEOTIDE SEQUENCE [LARGE SCALE GENOMIC DNA]</scope>
    <source>
        <strain evidence="4">JCM 4586</strain>
    </source>
</reference>
<comment type="caution">
    <text evidence="3">The sequence shown here is derived from an EMBL/GenBank/DDBJ whole genome shotgun (WGS) entry which is preliminary data.</text>
</comment>
<keyword evidence="4" id="KW-1185">Reference proteome</keyword>
<dbReference type="InterPro" id="IPR036291">
    <property type="entry name" value="NAD(P)-bd_dom_sf"/>
</dbReference>
<evidence type="ECO:0000313" key="4">
    <source>
        <dbReference type="Proteomes" id="UP000659223"/>
    </source>
</evidence>
<proteinExistence type="predicted"/>
<dbReference type="RefSeq" id="WP_190019976.1">
    <property type="nucleotide sequence ID" value="NZ_BMUT01000001.1"/>
</dbReference>
<dbReference type="PANTHER" id="PTHR48079:SF6">
    <property type="entry name" value="NAD(P)-BINDING DOMAIN-CONTAINING PROTEIN-RELATED"/>
    <property type="match status" value="1"/>
</dbReference>
<dbReference type="InterPro" id="IPR001509">
    <property type="entry name" value="Epimerase_deHydtase"/>
</dbReference>
<evidence type="ECO:0000259" key="2">
    <source>
        <dbReference type="Pfam" id="PF01370"/>
    </source>
</evidence>
<feature type="region of interest" description="Disordered" evidence="1">
    <location>
        <begin position="1"/>
        <end position="33"/>
    </location>
</feature>
<protein>
    <submittedName>
        <fullName evidence="3">Oxidoreductase</fullName>
    </submittedName>
</protein>
<feature type="domain" description="NAD-dependent epimerase/dehydratase" evidence="2">
    <location>
        <begin position="32"/>
        <end position="255"/>
    </location>
</feature>
<sequence length="363" mass="39140">MSTLNKDTSGSPVPDPAPGSVPGSGSGEQPDVLVTGASGFIGGHLVRRLAERGHRVRVLVREGSDRSGFAGSEADTVTGDLDDLPSLHRAAAGVRQVYHCAGMSADWGAWEDFRRINVTGAANVVEAAAHAGTVRRVLHVSTTDVYGYPVRPCDERTEPRDTGLPYNRSKLLGERAVREAAERTGVPVTIVRPVSVYGPGSKDFVIEIADLLLRKQMVYIRQGRVPAGLLYVGNAVDAMVEACTSEATAGRTYNLRDPGLTTWREYIEALARGLGAPSPKLSLPTPVATLVATVSEKLYGAFGIKARPVLTRHAVHLFDRDQSYGIERAQEEFGFKSPVGFEEGMRRTIAWLDSAEGRRHVAR</sequence>
<accession>A0ABQ2Y6K1</accession>
<dbReference type="EMBL" id="BMUT01000001">
    <property type="protein sequence ID" value="GGX64152.1"/>
    <property type="molecule type" value="Genomic_DNA"/>
</dbReference>